<dbReference type="EMBL" id="JANSUY010000001">
    <property type="protein sequence ID" value="MCR9013903.1"/>
    <property type="molecule type" value="Genomic_DNA"/>
</dbReference>
<dbReference type="CDD" id="cd04645">
    <property type="entry name" value="LbH_gamma_CA_like"/>
    <property type="match status" value="1"/>
</dbReference>
<gene>
    <name evidence="1" type="ORF">NU887_02585</name>
</gene>
<dbReference type="PANTHER" id="PTHR13061:SF29">
    <property type="entry name" value="GAMMA CARBONIC ANHYDRASE-LIKE 1, MITOCHONDRIAL-RELATED"/>
    <property type="match status" value="1"/>
</dbReference>
<dbReference type="RefSeq" id="WP_258421794.1">
    <property type="nucleotide sequence ID" value="NZ_JANSUY010000001.1"/>
</dbReference>
<dbReference type="PANTHER" id="PTHR13061">
    <property type="entry name" value="DYNACTIN SUBUNIT P25"/>
    <property type="match status" value="1"/>
</dbReference>
<sequence length="174" mass="18609">MALIKSVRGFSPSFGDKCWLAENATVVGDVIMGKNCTVWFNAVVRGDVHHIRIGDDTNIQDGAVIHCTYQKSGTVIGNKVSIAHNAVVHGCTIHDNVLIGMGAIIMDNAVVHSGAVIAAGAVVLAGTIVEPNSIYAGMPAKKVKDTGPEMLEIIERTARNYPMYATWFQESDTK</sequence>
<comment type="caution">
    <text evidence="1">The sequence shown here is derived from an EMBL/GenBank/DDBJ whole genome shotgun (WGS) entry which is preliminary data.</text>
</comment>
<dbReference type="InterPro" id="IPR050484">
    <property type="entry name" value="Transf_Hexapept/Carb_Anhydrase"/>
</dbReference>
<evidence type="ECO:0000313" key="2">
    <source>
        <dbReference type="Proteomes" id="UP001142175"/>
    </source>
</evidence>
<dbReference type="InterPro" id="IPR047324">
    <property type="entry name" value="LbH_gamma_CA-like"/>
</dbReference>
<name>A0A9X2P4B2_9BACT</name>
<dbReference type="AlphaFoldDB" id="A0A9X2P4B2"/>
<dbReference type="Proteomes" id="UP001142175">
    <property type="component" value="Unassembled WGS sequence"/>
</dbReference>
<dbReference type="Gene3D" id="2.160.10.10">
    <property type="entry name" value="Hexapeptide repeat proteins"/>
    <property type="match status" value="1"/>
</dbReference>
<reference evidence="1" key="1">
    <citation type="submission" date="2022-08" db="EMBL/GenBank/DDBJ databases">
        <authorList>
            <person name="Zhang D."/>
        </authorList>
    </citation>
    <scope>NUCLEOTIDE SEQUENCE</scope>
    <source>
        <strain evidence="1">XJ19-11</strain>
    </source>
</reference>
<accession>A0A9X2P4B2</accession>
<proteinExistence type="predicted"/>
<organism evidence="1 2">
    <name type="scientific">Aquiflexum gelatinilyticum</name>
    <dbReference type="NCBI Taxonomy" id="2961943"/>
    <lineage>
        <taxon>Bacteria</taxon>
        <taxon>Pseudomonadati</taxon>
        <taxon>Bacteroidota</taxon>
        <taxon>Cytophagia</taxon>
        <taxon>Cytophagales</taxon>
        <taxon>Cyclobacteriaceae</taxon>
        <taxon>Aquiflexum</taxon>
    </lineage>
</organism>
<keyword evidence="2" id="KW-1185">Reference proteome</keyword>
<protein>
    <submittedName>
        <fullName evidence="1">Gamma carbonic anhydrase family protein</fullName>
    </submittedName>
</protein>
<dbReference type="Pfam" id="PF00132">
    <property type="entry name" value="Hexapep"/>
    <property type="match status" value="2"/>
</dbReference>
<dbReference type="InterPro" id="IPR001451">
    <property type="entry name" value="Hexapep"/>
</dbReference>
<dbReference type="SUPFAM" id="SSF51161">
    <property type="entry name" value="Trimeric LpxA-like enzymes"/>
    <property type="match status" value="1"/>
</dbReference>
<evidence type="ECO:0000313" key="1">
    <source>
        <dbReference type="EMBL" id="MCR9013903.1"/>
    </source>
</evidence>
<dbReference type="InterPro" id="IPR011004">
    <property type="entry name" value="Trimer_LpxA-like_sf"/>
</dbReference>